<keyword evidence="2" id="KW-1185">Reference proteome</keyword>
<dbReference type="AlphaFoldDB" id="A0AAD8JT76"/>
<dbReference type="EMBL" id="JAUHHV010000010">
    <property type="protein sequence ID" value="KAK1409124.1"/>
    <property type="molecule type" value="Genomic_DNA"/>
</dbReference>
<gene>
    <name evidence="1" type="ORF">QVD17_35649</name>
</gene>
<evidence type="ECO:0000313" key="1">
    <source>
        <dbReference type="EMBL" id="KAK1409124.1"/>
    </source>
</evidence>
<name>A0AAD8JT76_TARER</name>
<dbReference type="Proteomes" id="UP001229421">
    <property type="component" value="Unassembled WGS sequence"/>
</dbReference>
<organism evidence="1 2">
    <name type="scientific">Tagetes erecta</name>
    <name type="common">African marigold</name>
    <dbReference type="NCBI Taxonomy" id="13708"/>
    <lineage>
        <taxon>Eukaryota</taxon>
        <taxon>Viridiplantae</taxon>
        <taxon>Streptophyta</taxon>
        <taxon>Embryophyta</taxon>
        <taxon>Tracheophyta</taxon>
        <taxon>Spermatophyta</taxon>
        <taxon>Magnoliopsida</taxon>
        <taxon>eudicotyledons</taxon>
        <taxon>Gunneridae</taxon>
        <taxon>Pentapetalae</taxon>
        <taxon>asterids</taxon>
        <taxon>campanulids</taxon>
        <taxon>Asterales</taxon>
        <taxon>Asteraceae</taxon>
        <taxon>Asteroideae</taxon>
        <taxon>Heliantheae alliance</taxon>
        <taxon>Tageteae</taxon>
        <taxon>Tagetes</taxon>
    </lineage>
</organism>
<reference evidence="1" key="1">
    <citation type="journal article" date="2023" name="bioRxiv">
        <title>Improved chromosome-level genome assembly for marigold (Tagetes erecta).</title>
        <authorList>
            <person name="Jiang F."/>
            <person name="Yuan L."/>
            <person name="Wang S."/>
            <person name="Wang H."/>
            <person name="Xu D."/>
            <person name="Wang A."/>
            <person name="Fan W."/>
        </authorList>
    </citation>
    <scope>NUCLEOTIDE SEQUENCE</scope>
    <source>
        <strain evidence="1">WSJ</strain>
        <tissue evidence="1">Leaf</tissue>
    </source>
</reference>
<protein>
    <submittedName>
        <fullName evidence="1">Uncharacterized protein</fullName>
    </submittedName>
</protein>
<accession>A0AAD8JT76</accession>
<sequence length="70" mass="8325">MELKRIILIALRCVDPEVENRPNIGDDLKISRYKLTYHIIIRIRIRIRNRNRNRNKENIGNIGKSEQSAI</sequence>
<proteinExistence type="predicted"/>
<comment type="caution">
    <text evidence="1">The sequence shown here is derived from an EMBL/GenBank/DDBJ whole genome shotgun (WGS) entry which is preliminary data.</text>
</comment>
<evidence type="ECO:0000313" key="2">
    <source>
        <dbReference type="Proteomes" id="UP001229421"/>
    </source>
</evidence>